<name>A0AA35YGF9_LACSI</name>
<evidence type="ECO:0000256" key="1">
    <source>
        <dbReference type="SAM" id="MobiDB-lite"/>
    </source>
</evidence>
<feature type="compositionally biased region" description="Basic and acidic residues" evidence="1">
    <location>
        <begin position="91"/>
        <end position="103"/>
    </location>
</feature>
<organism evidence="2 3">
    <name type="scientific">Lactuca saligna</name>
    <name type="common">Willowleaf lettuce</name>
    <dbReference type="NCBI Taxonomy" id="75948"/>
    <lineage>
        <taxon>Eukaryota</taxon>
        <taxon>Viridiplantae</taxon>
        <taxon>Streptophyta</taxon>
        <taxon>Embryophyta</taxon>
        <taxon>Tracheophyta</taxon>
        <taxon>Spermatophyta</taxon>
        <taxon>Magnoliopsida</taxon>
        <taxon>eudicotyledons</taxon>
        <taxon>Gunneridae</taxon>
        <taxon>Pentapetalae</taxon>
        <taxon>asterids</taxon>
        <taxon>campanulids</taxon>
        <taxon>Asterales</taxon>
        <taxon>Asteraceae</taxon>
        <taxon>Cichorioideae</taxon>
        <taxon>Cichorieae</taxon>
        <taxon>Lactucinae</taxon>
        <taxon>Lactuca</taxon>
    </lineage>
</organism>
<evidence type="ECO:0000313" key="2">
    <source>
        <dbReference type="EMBL" id="CAI9273467.1"/>
    </source>
</evidence>
<proteinExistence type="predicted"/>
<dbReference type="PANTHER" id="PTHR34130:SF5">
    <property type="entry name" value="OS08G0243800 PROTEIN"/>
    <property type="match status" value="1"/>
</dbReference>
<feature type="region of interest" description="Disordered" evidence="1">
    <location>
        <begin position="85"/>
        <end position="128"/>
    </location>
</feature>
<keyword evidence="3" id="KW-1185">Reference proteome</keyword>
<accession>A0AA35YGF9</accession>
<sequence length="220" mass="24629">MEDDKEERLSFSDVQFFSDNLQLDSKLSAADGKQNSFSSPSSSSNHDFLGFFSAEWSDFPTSISSNAPDDIIFCGKVIYTSKSNQTLNPKKKTDSENKTDSKNNKSSIMGRNSNSFSSFSNGHSSLSTSRLNSFPILWRKKKDNKRNDVLLQRTTKLACPSKSRWQVFMFGSGRFPMKMELSDIRSRQKRRSHSGEEEKIGGKQLSGLIRVLGCGGGFTD</sequence>
<gene>
    <name evidence="2" type="ORF">LSALG_LOCUS13608</name>
</gene>
<dbReference type="EMBL" id="OX465078">
    <property type="protein sequence ID" value="CAI9273467.1"/>
    <property type="molecule type" value="Genomic_DNA"/>
</dbReference>
<reference evidence="2" key="1">
    <citation type="submission" date="2023-04" db="EMBL/GenBank/DDBJ databases">
        <authorList>
            <person name="Vijverberg K."/>
            <person name="Xiong W."/>
            <person name="Schranz E."/>
        </authorList>
    </citation>
    <scope>NUCLEOTIDE SEQUENCE</scope>
</reference>
<evidence type="ECO:0000313" key="3">
    <source>
        <dbReference type="Proteomes" id="UP001177003"/>
    </source>
</evidence>
<dbReference type="AlphaFoldDB" id="A0AA35YGF9"/>
<dbReference type="PANTHER" id="PTHR34130">
    <property type="entry name" value="OS08G0243800 PROTEIN"/>
    <property type="match status" value="1"/>
</dbReference>
<feature type="compositionally biased region" description="Low complexity" evidence="1">
    <location>
        <begin position="112"/>
        <end position="128"/>
    </location>
</feature>
<dbReference type="Proteomes" id="UP001177003">
    <property type="component" value="Chromosome 2"/>
</dbReference>
<protein>
    <submittedName>
        <fullName evidence="2">Uncharacterized protein</fullName>
    </submittedName>
</protein>